<gene>
    <name evidence="2" type="ORF">DPRO_3851</name>
</gene>
<name>A0A2C8FE44_9BACT</name>
<dbReference type="OrthoDB" id="9765084at2"/>
<keyword evidence="3" id="KW-1185">Reference proteome</keyword>
<protein>
    <recommendedName>
        <fullName evidence="1">Methyltransferase type 11 domain-containing protein</fullName>
    </recommendedName>
</protein>
<dbReference type="KEGG" id="pprf:DPRO_3851"/>
<dbReference type="InterPro" id="IPR013216">
    <property type="entry name" value="Methyltransf_11"/>
</dbReference>
<organism evidence="2 3">
    <name type="scientific">Pseudodesulfovibrio profundus</name>
    <dbReference type="NCBI Taxonomy" id="57320"/>
    <lineage>
        <taxon>Bacteria</taxon>
        <taxon>Pseudomonadati</taxon>
        <taxon>Thermodesulfobacteriota</taxon>
        <taxon>Desulfovibrionia</taxon>
        <taxon>Desulfovibrionales</taxon>
        <taxon>Desulfovibrionaceae</taxon>
    </lineage>
</organism>
<reference evidence="3" key="1">
    <citation type="submission" date="2017-09" db="EMBL/GenBank/DDBJ databases">
        <authorList>
            <person name="Regsiter A."/>
            <person name="William W."/>
        </authorList>
    </citation>
    <scope>NUCLEOTIDE SEQUENCE [LARGE SCALE GENOMIC DNA]</scope>
    <source>
        <strain evidence="3">500-1</strain>
    </source>
</reference>
<dbReference type="Pfam" id="PF08241">
    <property type="entry name" value="Methyltransf_11"/>
    <property type="match status" value="1"/>
</dbReference>
<evidence type="ECO:0000313" key="2">
    <source>
        <dbReference type="EMBL" id="SOB60768.1"/>
    </source>
</evidence>
<proteinExistence type="predicted"/>
<feature type="domain" description="Methyltransferase type 11" evidence="1">
    <location>
        <begin position="68"/>
        <end position="152"/>
    </location>
</feature>
<evidence type="ECO:0000259" key="1">
    <source>
        <dbReference type="Pfam" id="PF08241"/>
    </source>
</evidence>
<dbReference type="InterPro" id="IPR029063">
    <property type="entry name" value="SAM-dependent_MTases_sf"/>
</dbReference>
<accession>A0A2C8FE44</accession>
<dbReference type="Proteomes" id="UP000219215">
    <property type="component" value="Chromosome DPRO"/>
</dbReference>
<dbReference type="AlphaFoldDB" id="A0A2C8FE44"/>
<evidence type="ECO:0000313" key="3">
    <source>
        <dbReference type="Proteomes" id="UP000219215"/>
    </source>
</evidence>
<dbReference type="CDD" id="cd02440">
    <property type="entry name" value="AdoMet_MTases"/>
    <property type="match status" value="1"/>
</dbReference>
<dbReference type="SUPFAM" id="SSF53335">
    <property type="entry name" value="S-adenosyl-L-methionine-dependent methyltransferases"/>
    <property type="match status" value="1"/>
</dbReference>
<dbReference type="Gene3D" id="3.40.50.150">
    <property type="entry name" value="Vaccinia Virus protein VP39"/>
    <property type="match status" value="1"/>
</dbReference>
<dbReference type="RefSeq" id="WP_157917564.1">
    <property type="nucleotide sequence ID" value="NZ_LT907975.1"/>
</dbReference>
<sequence length="221" mass="24641">MNITKIATHNGEKVVFGEKSTAQTIYDFIGTIPRIFLSPSILKVLGLTDMLVERFTMVLNNTKGKLADIGCGDNEMTAIYSNATGNKAIGIDVYDFGGGAMIVEDTSDLPFDDASFDTVSFVACLNHVPVSIRHAVLKEAGRILTEDGRIVITMINPFVGIIRHKLAWWDKDQHERGMEEEDMGLTPEYIIQLFKECGYKLSLKQGFMFGLNTLYVFEKDN</sequence>
<dbReference type="EMBL" id="LT907975">
    <property type="protein sequence ID" value="SOB60768.1"/>
    <property type="molecule type" value="Genomic_DNA"/>
</dbReference>
<dbReference type="GO" id="GO:0008757">
    <property type="term" value="F:S-adenosylmethionine-dependent methyltransferase activity"/>
    <property type="evidence" value="ECO:0007669"/>
    <property type="project" value="InterPro"/>
</dbReference>